<reference evidence="2 3" key="1">
    <citation type="journal article" date="2018" name="Mol. Biol. Evol.">
        <title>Broad Genomic Sampling Reveals a Smut Pathogenic Ancestry of the Fungal Clade Ustilaginomycotina.</title>
        <authorList>
            <person name="Kijpornyongpan T."/>
            <person name="Mondo S.J."/>
            <person name="Barry K."/>
            <person name="Sandor L."/>
            <person name="Lee J."/>
            <person name="Lipzen A."/>
            <person name="Pangilinan J."/>
            <person name="LaButti K."/>
            <person name="Hainaut M."/>
            <person name="Henrissat B."/>
            <person name="Grigoriev I.V."/>
            <person name="Spatafora J.W."/>
            <person name="Aime M.C."/>
        </authorList>
    </citation>
    <scope>NUCLEOTIDE SEQUENCE [LARGE SCALE GENOMIC DNA]</scope>
    <source>
        <strain evidence="2 3">MCA 4186</strain>
    </source>
</reference>
<feature type="compositionally biased region" description="Low complexity" evidence="1">
    <location>
        <begin position="505"/>
        <end position="530"/>
    </location>
</feature>
<accession>A0A316Z9R3</accession>
<feature type="compositionally biased region" description="Basic and acidic residues" evidence="1">
    <location>
        <begin position="531"/>
        <end position="548"/>
    </location>
</feature>
<dbReference type="RefSeq" id="XP_025597971.1">
    <property type="nucleotide sequence ID" value="XM_025745662.1"/>
</dbReference>
<dbReference type="Pfam" id="PF10336">
    <property type="entry name" value="DUF2420"/>
    <property type="match status" value="1"/>
</dbReference>
<dbReference type="GeneID" id="37273206"/>
<feature type="compositionally biased region" description="Basic and acidic residues" evidence="1">
    <location>
        <begin position="228"/>
        <end position="242"/>
    </location>
</feature>
<feature type="compositionally biased region" description="Polar residues" evidence="1">
    <location>
        <begin position="606"/>
        <end position="615"/>
    </location>
</feature>
<name>A0A316Z9R3_9BASI</name>
<organism evidence="2 3">
    <name type="scientific">Tilletiopsis washingtonensis</name>
    <dbReference type="NCBI Taxonomy" id="58919"/>
    <lineage>
        <taxon>Eukaryota</taxon>
        <taxon>Fungi</taxon>
        <taxon>Dikarya</taxon>
        <taxon>Basidiomycota</taxon>
        <taxon>Ustilaginomycotina</taxon>
        <taxon>Exobasidiomycetes</taxon>
        <taxon>Entylomatales</taxon>
        <taxon>Entylomatales incertae sedis</taxon>
        <taxon>Tilletiopsis</taxon>
    </lineage>
</organism>
<keyword evidence="3" id="KW-1185">Reference proteome</keyword>
<feature type="compositionally biased region" description="Low complexity" evidence="1">
    <location>
        <begin position="182"/>
        <end position="201"/>
    </location>
</feature>
<feature type="compositionally biased region" description="Basic and acidic residues" evidence="1">
    <location>
        <begin position="121"/>
        <end position="130"/>
    </location>
</feature>
<evidence type="ECO:0000313" key="2">
    <source>
        <dbReference type="EMBL" id="PWN97692.1"/>
    </source>
</evidence>
<feature type="compositionally biased region" description="Acidic residues" evidence="1">
    <location>
        <begin position="243"/>
        <end position="279"/>
    </location>
</feature>
<feature type="compositionally biased region" description="Basic and acidic residues" evidence="1">
    <location>
        <begin position="578"/>
        <end position="591"/>
    </location>
</feature>
<feature type="region of interest" description="Disordered" evidence="1">
    <location>
        <begin position="1"/>
        <end position="42"/>
    </location>
</feature>
<dbReference type="EMBL" id="KZ819294">
    <property type="protein sequence ID" value="PWN97692.1"/>
    <property type="molecule type" value="Genomic_DNA"/>
</dbReference>
<evidence type="ECO:0000256" key="1">
    <source>
        <dbReference type="SAM" id="MobiDB-lite"/>
    </source>
</evidence>
<sequence>MQVAEPLALGAREPAGSATDYEMTAGASSSSWPAEEPASMELELQDADQEGASAMELEADTLEPELGATSEEVEMGEAELGTAEPADEEIVDYAEDDVPQASLDPGDEELAAASSPVPLEAGHHASEHADLALAPPLAADDDAPPAADAAPQSEEQTESHMQPAEQPADFAATAPELDESEAATSASALPSEPSAAAAAVDAKQDELEAAAETTSAPPGAEQQLAVEQHQEVADGSATHDDLAEQEDTAEAAEPSVDADETASEAAEADEADEDDDGTIDDQPPSIRLTFAGQDFVLFAADDCSEYLAVSESADAPESSWGTVAVAAPRLAAPTEAFHEGLDGLFEALRVRDSLGDFLEERTELVLNLPELELTVREDDVYAREVTLADLHRLHVGGGLVGSLHLVVSEAPRFISRYNLLAAELSVEDGDDTTASAEEELDALHDGVDEHGEIEGEEEAEAQHHADAPLDEQQHVDGEGAGDVEHPIEPTLAASHTDTVVAADEATDAASQTDESGALDAQVAEAAAEATEPAHAELTDGEHATGEAHDDVEEEGAAEAEETLEEYVEEEELEAQGEDAVHEEAPPEKSTEADAEGASLDDGAAAQTEQAGTSAPSVALRMC</sequence>
<feature type="compositionally biased region" description="Low complexity" evidence="1">
    <location>
        <begin position="131"/>
        <end position="151"/>
    </location>
</feature>
<evidence type="ECO:0000313" key="3">
    <source>
        <dbReference type="Proteomes" id="UP000245946"/>
    </source>
</evidence>
<dbReference type="AlphaFoldDB" id="A0A316Z9R3"/>
<dbReference type="OrthoDB" id="2507795at2759"/>
<dbReference type="Proteomes" id="UP000245946">
    <property type="component" value="Unassembled WGS sequence"/>
</dbReference>
<dbReference type="STRING" id="58919.A0A316Z9R3"/>
<gene>
    <name evidence="2" type="ORF">FA09DRAFT_43677</name>
</gene>
<feature type="region of interest" description="Disordered" evidence="1">
    <location>
        <begin position="76"/>
        <end position="285"/>
    </location>
</feature>
<proteinExistence type="predicted"/>
<feature type="region of interest" description="Disordered" evidence="1">
    <location>
        <begin position="505"/>
        <end position="622"/>
    </location>
</feature>
<feature type="compositionally biased region" description="Low complexity" evidence="1">
    <location>
        <begin position="25"/>
        <end position="39"/>
    </location>
</feature>
<dbReference type="InterPro" id="IPR018822">
    <property type="entry name" value="UPF0646"/>
</dbReference>
<feature type="compositionally biased region" description="Acidic residues" evidence="1">
    <location>
        <begin position="549"/>
        <end position="576"/>
    </location>
</feature>
<feature type="compositionally biased region" description="Acidic residues" evidence="1">
    <location>
        <begin position="85"/>
        <end position="98"/>
    </location>
</feature>
<protein>
    <submittedName>
        <fullName evidence="2">Uncharacterized protein</fullName>
    </submittedName>
</protein>